<evidence type="ECO:0000256" key="1">
    <source>
        <dbReference type="SAM" id="MobiDB-lite"/>
    </source>
</evidence>
<sequence length="30" mass="3510">WRTSSPRSSGSRRTRRPASATRRPSPRSRR</sequence>
<dbReference type="GO" id="GO:0005840">
    <property type="term" value="C:ribosome"/>
    <property type="evidence" value="ECO:0007669"/>
    <property type="project" value="UniProtKB-KW"/>
</dbReference>
<proteinExistence type="predicted"/>
<evidence type="ECO:0000313" key="2">
    <source>
        <dbReference type="EMBL" id="CAA9294933.1"/>
    </source>
</evidence>
<feature type="non-terminal residue" evidence="2">
    <location>
        <position position="30"/>
    </location>
</feature>
<keyword evidence="2" id="KW-0687">Ribonucleoprotein</keyword>
<feature type="non-terminal residue" evidence="2">
    <location>
        <position position="1"/>
    </location>
</feature>
<accession>A0A6J4K3F0</accession>
<dbReference type="AlphaFoldDB" id="A0A6J4K3F0"/>
<dbReference type="EMBL" id="CADCTS010000127">
    <property type="protein sequence ID" value="CAA9294933.1"/>
    <property type="molecule type" value="Genomic_DNA"/>
</dbReference>
<organism evidence="2">
    <name type="scientific">uncultured Friedmanniella sp</name>
    <dbReference type="NCBI Taxonomy" id="335381"/>
    <lineage>
        <taxon>Bacteria</taxon>
        <taxon>Bacillati</taxon>
        <taxon>Actinomycetota</taxon>
        <taxon>Actinomycetes</taxon>
        <taxon>Propionibacteriales</taxon>
        <taxon>Nocardioidaceae</taxon>
        <taxon>Friedmanniella</taxon>
        <taxon>environmental samples</taxon>
    </lineage>
</organism>
<name>A0A6J4K3F0_9ACTN</name>
<gene>
    <name evidence="2" type="ORF">AVDCRST_MAG48-876</name>
</gene>
<reference evidence="2" key="1">
    <citation type="submission" date="2020-02" db="EMBL/GenBank/DDBJ databases">
        <authorList>
            <person name="Meier V. D."/>
        </authorList>
    </citation>
    <scope>NUCLEOTIDE SEQUENCE</scope>
    <source>
        <strain evidence="2">AVDCRST_MAG48</strain>
    </source>
</reference>
<protein>
    <submittedName>
        <fullName evidence="2">SSU ribosomal protein S20p</fullName>
    </submittedName>
</protein>
<feature type="region of interest" description="Disordered" evidence="1">
    <location>
        <begin position="1"/>
        <end position="30"/>
    </location>
</feature>
<keyword evidence="2" id="KW-0689">Ribosomal protein</keyword>